<gene>
    <name evidence="1" type="ORF">BDN72DRAFT_961462</name>
</gene>
<proteinExistence type="predicted"/>
<accession>A0ACD3AM89</accession>
<dbReference type="EMBL" id="ML208393">
    <property type="protein sequence ID" value="TFK66810.1"/>
    <property type="molecule type" value="Genomic_DNA"/>
</dbReference>
<evidence type="ECO:0000313" key="2">
    <source>
        <dbReference type="Proteomes" id="UP000308600"/>
    </source>
</evidence>
<organism evidence="1 2">
    <name type="scientific">Pluteus cervinus</name>
    <dbReference type="NCBI Taxonomy" id="181527"/>
    <lineage>
        <taxon>Eukaryota</taxon>
        <taxon>Fungi</taxon>
        <taxon>Dikarya</taxon>
        <taxon>Basidiomycota</taxon>
        <taxon>Agaricomycotina</taxon>
        <taxon>Agaricomycetes</taxon>
        <taxon>Agaricomycetidae</taxon>
        <taxon>Agaricales</taxon>
        <taxon>Pluteineae</taxon>
        <taxon>Pluteaceae</taxon>
        <taxon>Pluteus</taxon>
    </lineage>
</organism>
<protein>
    <submittedName>
        <fullName evidence="1">Uncharacterized protein</fullName>
    </submittedName>
</protein>
<sequence length="462" mass="52228">MNVDGHAIAHVSQSTFYNTIHQYYYCRHDVQKGNGDNRLLETSQDDGQNNVAVEISRDFVVETSRGDGQNCLVVETPPQAHPQVDDMNARRPHGYQTIETERKIHMVTARVVTTRVATVTRVAEDRFTRELRQYMAMLGFEIEDYPAEEIAVQIIATTSRLSLNFNLDLQLSVFNWGFNREIVAVCKELVESEMKAPHLQEPTSSEVVVKYGGSARWIDIINPVRSSVPPTSTRISPSRIPIPTQRSQIPVLTQQFRIPSYGQVTLPQISSPSIQTEILKSALKPKLTLQAPSTPKPKLIQRPPSAPKLKLTPQVPSGPKPKLTPQISSTPKSKFTPPVHSKLKQPHIPHLPKTNRSPRFGFERPQPTSGLLDRDELLLKETSARRQEVMELTGIEQKKEVRLSECRNVLLKKQDELVKAQNDFLTAQDEFGKARDERLKRQNKLWKTHGALMVKLATKLGE</sequence>
<reference evidence="1 2" key="1">
    <citation type="journal article" date="2019" name="Nat. Ecol. Evol.">
        <title>Megaphylogeny resolves global patterns of mushroom evolution.</title>
        <authorList>
            <person name="Varga T."/>
            <person name="Krizsan K."/>
            <person name="Foldi C."/>
            <person name="Dima B."/>
            <person name="Sanchez-Garcia M."/>
            <person name="Sanchez-Ramirez S."/>
            <person name="Szollosi G.J."/>
            <person name="Szarkandi J.G."/>
            <person name="Papp V."/>
            <person name="Albert L."/>
            <person name="Andreopoulos W."/>
            <person name="Angelini C."/>
            <person name="Antonin V."/>
            <person name="Barry K.W."/>
            <person name="Bougher N.L."/>
            <person name="Buchanan P."/>
            <person name="Buyck B."/>
            <person name="Bense V."/>
            <person name="Catcheside P."/>
            <person name="Chovatia M."/>
            <person name="Cooper J."/>
            <person name="Damon W."/>
            <person name="Desjardin D."/>
            <person name="Finy P."/>
            <person name="Geml J."/>
            <person name="Haridas S."/>
            <person name="Hughes K."/>
            <person name="Justo A."/>
            <person name="Karasinski D."/>
            <person name="Kautmanova I."/>
            <person name="Kiss B."/>
            <person name="Kocsube S."/>
            <person name="Kotiranta H."/>
            <person name="LaButti K.M."/>
            <person name="Lechner B.E."/>
            <person name="Liimatainen K."/>
            <person name="Lipzen A."/>
            <person name="Lukacs Z."/>
            <person name="Mihaltcheva S."/>
            <person name="Morgado L.N."/>
            <person name="Niskanen T."/>
            <person name="Noordeloos M.E."/>
            <person name="Ohm R.A."/>
            <person name="Ortiz-Santana B."/>
            <person name="Ovrebo C."/>
            <person name="Racz N."/>
            <person name="Riley R."/>
            <person name="Savchenko A."/>
            <person name="Shiryaev A."/>
            <person name="Soop K."/>
            <person name="Spirin V."/>
            <person name="Szebenyi C."/>
            <person name="Tomsovsky M."/>
            <person name="Tulloss R.E."/>
            <person name="Uehling J."/>
            <person name="Grigoriev I.V."/>
            <person name="Vagvolgyi C."/>
            <person name="Papp T."/>
            <person name="Martin F.M."/>
            <person name="Miettinen O."/>
            <person name="Hibbett D.S."/>
            <person name="Nagy L.G."/>
        </authorList>
    </citation>
    <scope>NUCLEOTIDE SEQUENCE [LARGE SCALE GENOMIC DNA]</scope>
    <source>
        <strain evidence="1 2">NL-1719</strain>
    </source>
</reference>
<name>A0ACD3AM89_9AGAR</name>
<evidence type="ECO:0000313" key="1">
    <source>
        <dbReference type="EMBL" id="TFK66810.1"/>
    </source>
</evidence>
<dbReference type="Proteomes" id="UP000308600">
    <property type="component" value="Unassembled WGS sequence"/>
</dbReference>
<keyword evidence="2" id="KW-1185">Reference proteome</keyword>